<dbReference type="PANTHER" id="PTHR33187">
    <property type="entry name" value="WU:FI09B08"/>
    <property type="match status" value="1"/>
</dbReference>
<feature type="non-terminal residue" evidence="1">
    <location>
        <position position="1"/>
    </location>
</feature>
<comment type="caution">
    <text evidence="1">The sequence shown here is derived from an EMBL/GenBank/DDBJ whole genome shotgun (WGS) entry which is preliminary data.</text>
</comment>
<dbReference type="EMBL" id="RXGB01005016">
    <property type="protein sequence ID" value="TMW88563.1"/>
    <property type="molecule type" value="Genomic_DNA"/>
</dbReference>
<proteinExistence type="predicted"/>
<evidence type="ECO:0000313" key="1">
    <source>
        <dbReference type="EMBL" id="TMW88563.1"/>
    </source>
</evidence>
<name>A0A6N2B931_SOLCI</name>
<protein>
    <submittedName>
        <fullName evidence="1">Uncharacterized protein</fullName>
    </submittedName>
</protein>
<dbReference type="PANTHER" id="PTHR33187:SF11">
    <property type="entry name" value="AMINOTRANSFERASE-LIKE PLANT MOBILE DOMAIN-CONTAINING PROTEIN"/>
    <property type="match status" value="1"/>
</dbReference>
<accession>A0A6N2B931</accession>
<dbReference type="AlphaFoldDB" id="A0A6N2B931"/>
<reference evidence="1" key="1">
    <citation type="submission" date="2019-05" db="EMBL/GenBank/DDBJ databases">
        <title>The de novo reference genome and transcriptome assemblies of the wild tomato species Solanum chilense.</title>
        <authorList>
            <person name="Stam R."/>
            <person name="Nosenko T."/>
            <person name="Hoerger A.C."/>
            <person name="Stephan W."/>
            <person name="Seidel M.A."/>
            <person name="Kuhn J.M.M."/>
            <person name="Haberer G."/>
            <person name="Tellier A."/>
        </authorList>
    </citation>
    <scope>NUCLEOTIDE SEQUENCE</scope>
    <source>
        <tissue evidence="1">Mature leaves</tissue>
    </source>
</reference>
<sequence>NLGHGMYHRLGQQTRTNDIGHGMPSSPLGITQNRTTSIMSCHHLPWTAHTIRLLRALHAIITLGLHMRLDDIRHCMPAWPLGNTHGLMTSGMACNHLHWASARSDDVRHYIPSSPFCSTLGRMTSGVTYHLFPWKAHMVRQRRAWNAIIFIVQHTW</sequence>
<gene>
    <name evidence="1" type="ORF">EJD97_018393</name>
</gene>
<organism evidence="1">
    <name type="scientific">Solanum chilense</name>
    <name type="common">Tomato</name>
    <name type="synonym">Lycopersicon chilense</name>
    <dbReference type="NCBI Taxonomy" id="4083"/>
    <lineage>
        <taxon>Eukaryota</taxon>
        <taxon>Viridiplantae</taxon>
        <taxon>Streptophyta</taxon>
        <taxon>Embryophyta</taxon>
        <taxon>Tracheophyta</taxon>
        <taxon>Spermatophyta</taxon>
        <taxon>Magnoliopsida</taxon>
        <taxon>eudicotyledons</taxon>
        <taxon>Gunneridae</taxon>
        <taxon>Pentapetalae</taxon>
        <taxon>asterids</taxon>
        <taxon>lamiids</taxon>
        <taxon>Solanales</taxon>
        <taxon>Solanaceae</taxon>
        <taxon>Solanoideae</taxon>
        <taxon>Solaneae</taxon>
        <taxon>Solanum</taxon>
        <taxon>Solanum subgen. Lycopersicon</taxon>
    </lineage>
</organism>